<dbReference type="Proteomes" id="UP000242502">
    <property type="component" value="Unassembled WGS sequence"/>
</dbReference>
<feature type="domain" description="Solute-binding protein family 3/N-terminal" evidence="4">
    <location>
        <begin position="20"/>
        <end position="240"/>
    </location>
</feature>
<dbReference type="PANTHER" id="PTHR35936">
    <property type="entry name" value="MEMBRANE-BOUND LYTIC MUREIN TRANSGLYCOSYLASE F"/>
    <property type="match status" value="1"/>
</dbReference>
<organism evidence="5 6">
    <name type="scientific">Candidatus Endobugula sertula</name>
    <name type="common">Bugula neritina bacterial symbiont</name>
    <dbReference type="NCBI Taxonomy" id="62101"/>
    <lineage>
        <taxon>Bacteria</taxon>
        <taxon>Pseudomonadati</taxon>
        <taxon>Pseudomonadota</taxon>
        <taxon>Gammaproteobacteria</taxon>
        <taxon>Cellvibrionales</taxon>
        <taxon>Cellvibrionaceae</taxon>
        <taxon>Candidatus Endobugula</taxon>
    </lineage>
</organism>
<feature type="chain" id="PRO_5008906561" description="Solute-binding protein family 3/N-terminal domain-containing protein" evidence="3">
    <location>
        <begin position="19"/>
        <end position="240"/>
    </location>
</feature>
<dbReference type="EMBL" id="MDLC01000011">
    <property type="protein sequence ID" value="ODS24267.1"/>
    <property type="molecule type" value="Genomic_DNA"/>
</dbReference>
<dbReference type="STRING" id="62101.AB835_04355"/>
<dbReference type="SUPFAM" id="SSF53850">
    <property type="entry name" value="Periplasmic binding protein-like II"/>
    <property type="match status" value="1"/>
</dbReference>
<keyword evidence="2 3" id="KW-0732">Signal</keyword>
<name>A0A1D2QRR2_9GAMM</name>
<sequence length="240" mass="26964">MKIFLTMLFLIFSHLAIAEEVITLTSDPYPPYLEFNKDTGTASGVVVDTLGKIFANIPGVKLEYKLLPWERALSSVANGDVDGIPQLSFTEERLEHYVFTDTYLTGKLNLYYKSDKYPNGIDWNELKDLSGYSIGAINGYNYGDVWNEAEKNGHIKVHRVLNPERLLKFLMGGRADLVLVNDQVANLMAKKLGFSDKITPVSKPVKTYIWHMAFSKKSDAKNHVDAINKAIKELKASGEL</sequence>
<comment type="caution">
    <text evidence="5">The sequence shown here is derived from an EMBL/GenBank/DDBJ whole genome shotgun (WGS) entry which is preliminary data.</text>
</comment>
<gene>
    <name evidence="5" type="ORF">AB835_04355</name>
</gene>
<dbReference type="Pfam" id="PF00497">
    <property type="entry name" value="SBP_bac_3"/>
    <property type="match status" value="1"/>
</dbReference>
<protein>
    <recommendedName>
        <fullName evidence="4">Solute-binding protein family 3/N-terminal domain-containing protein</fullName>
    </recommendedName>
</protein>
<dbReference type="Gene3D" id="3.40.190.10">
    <property type="entry name" value="Periplasmic binding protein-like II"/>
    <property type="match status" value="2"/>
</dbReference>
<proteinExistence type="inferred from homology"/>
<dbReference type="PANTHER" id="PTHR35936:SF25">
    <property type="entry name" value="ABC TRANSPORTER SUBSTRATE-BINDING PROTEIN"/>
    <property type="match status" value="1"/>
</dbReference>
<accession>A0A1D2QRR2</accession>
<reference evidence="5 6" key="1">
    <citation type="journal article" date="2016" name="Appl. Environ. Microbiol.">
        <title>Lack of Overt Genome Reduction in the Bryostatin-Producing Bryozoan Symbiont "Candidatus Endobugula sertula".</title>
        <authorList>
            <person name="Miller I.J."/>
            <person name="Vanee N."/>
            <person name="Fong S.S."/>
            <person name="Lim-Fong G.E."/>
            <person name="Kwan J.C."/>
        </authorList>
    </citation>
    <scope>NUCLEOTIDE SEQUENCE [LARGE SCALE GENOMIC DNA]</scope>
    <source>
        <strain evidence="5">AB1-4</strain>
    </source>
</reference>
<evidence type="ECO:0000256" key="3">
    <source>
        <dbReference type="SAM" id="SignalP"/>
    </source>
</evidence>
<dbReference type="AlphaFoldDB" id="A0A1D2QRR2"/>
<evidence type="ECO:0000256" key="1">
    <source>
        <dbReference type="ARBA" id="ARBA00010333"/>
    </source>
</evidence>
<comment type="similarity">
    <text evidence="1">Belongs to the bacterial solute-binding protein 3 family.</text>
</comment>
<dbReference type="InterPro" id="IPR001638">
    <property type="entry name" value="Solute-binding_3/MltF_N"/>
</dbReference>
<feature type="signal peptide" evidence="3">
    <location>
        <begin position="1"/>
        <end position="18"/>
    </location>
</feature>
<evidence type="ECO:0000259" key="4">
    <source>
        <dbReference type="SMART" id="SM00062"/>
    </source>
</evidence>
<evidence type="ECO:0000313" key="6">
    <source>
        <dbReference type="Proteomes" id="UP000242502"/>
    </source>
</evidence>
<dbReference type="SMART" id="SM00062">
    <property type="entry name" value="PBPb"/>
    <property type="match status" value="1"/>
</dbReference>
<evidence type="ECO:0000256" key="2">
    <source>
        <dbReference type="ARBA" id="ARBA00022729"/>
    </source>
</evidence>
<evidence type="ECO:0000313" key="5">
    <source>
        <dbReference type="EMBL" id="ODS24267.1"/>
    </source>
</evidence>